<dbReference type="Pfam" id="PF13469">
    <property type="entry name" value="Sulfotransfer_3"/>
    <property type="match status" value="1"/>
</dbReference>
<dbReference type="PANTHER" id="PTHR12788">
    <property type="entry name" value="PROTEIN-TYROSINE SULFOTRANSFERASE 2"/>
    <property type="match status" value="1"/>
</dbReference>
<dbReference type="PANTHER" id="PTHR12788:SF10">
    <property type="entry name" value="PROTEIN-TYROSINE SULFOTRANSFERASE"/>
    <property type="match status" value="1"/>
</dbReference>
<dbReference type="InterPro" id="IPR027417">
    <property type="entry name" value="P-loop_NTPase"/>
</dbReference>
<dbReference type="Pfam" id="PF13432">
    <property type="entry name" value="TPR_16"/>
    <property type="match status" value="1"/>
</dbReference>
<dbReference type="RefSeq" id="WP_009018944.1">
    <property type="nucleotide sequence ID" value="NZ_DS999411.1"/>
</dbReference>
<dbReference type="Gene3D" id="1.25.40.10">
    <property type="entry name" value="Tetratricopeptide repeat domain"/>
    <property type="match status" value="3"/>
</dbReference>
<dbReference type="HOGENOM" id="CLU_017034_1_0_6"/>
<gene>
    <name evidence="2" type="ORF">NOR51B_133</name>
</gene>
<dbReference type="EMBL" id="DS999411">
    <property type="protein sequence ID" value="EED34196.1"/>
    <property type="molecule type" value="Genomic_DNA"/>
</dbReference>
<dbReference type="Pfam" id="PF12895">
    <property type="entry name" value="ANAPC3"/>
    <property type="match status" value="1"/>
</dbReference>
<keyword evidence="3" id="KW-1185">Reference proteome</keyword>
<accession>B8KY61</accession>
<keyword evidence="1" id="KW-0808">Transferase</keyword>
<dbReference type="Proteomes" id="UP000004699">
    <property type="component" value="Unassembled WGS sequence"/>
</dbReference>
<dbReference type="Gene3D" id="3.40.50.300">
    <property type="entry name" value="P-loop containing nucleotide triphosphate hydrolases"/>
    <property type="match status" value="1"/>
</dbReference>
<dbReference type="InterPro" id="IPR026634">
    <property type="entry name" value="TPST-like"/>
</dbReference>
<dbReference type="SUPFAM" id="SSF48452">
    <property type="entry name" value="TPR-like"/>
    <property type="match status" value="1"/>
</dbReference>
<reference evidence="3" key="1">
    <citation type="journal article" date="2013" name="BMC Microbiol.">
        <title>Taxonomy and evolution of bacteriochlorophyll a-containing members of the OM60/NOR5 clade of marine gammaproteobacteria: description of Luminiphilus syltensis gen. nov., sp. nov., reclassification of Haliea rubra as Pseudohaliea rubra gen. nov., comb. nov., and emendation of Chromatocurvus halotolerans.</title>
        <authorList>
            <person name="Spring S."/>
            <person name="Riedel T."/>
            <person name="Sproer C."/>
            <person name="Yan S."/>
            <person name="Harder J."/>
            <person name="Fuchs B.M."/>
        </authorList>
    </citation>
    <scope>NUCLEOTIDE SEQUENCE [LARGE SCALE GENOMIC DNA]</scope>
    <source>
        <strain evidence="3">NOR51-B</strain>
    </source>
</reference>
<evidence type="ECO:0000256" key="1">
    <source>
        <dbReference type="ARBA" id="ARBA00022679"/>
    </source>
</evidence>
<dbReference type="GO" id="GO:0008476">
    <property type="term" value="F:protein-tyrosine sulfotransferase activity"/>
    <property type="evidence" value="ECO:0007669"/>
    <property type="project" value="InterPro"/>
</dbReference>
<dbReference type="SMART" id="SM00028">
    <property type="entry name" value="TPR"/>
    <property type="match status" value="6"/>
</dbReference>
<dbReference type="STRING" id="565045.NOR51B_133"/>
<dbReference type="InterPro" id="IPR019734">
    <property type="entry name" value="TPR_rpt"/>
</dbReference>
<organism evidence="2 3">
    <name type="scientific">Luminiphilus syltensis NOR5-1B</name>
    <dbReference type="NCBI Taxonomy" id="565045"/>
    <lineage>
        <taxon>Bacteria</taxon>
        <taxon>Pseudomonadati</taxon>
        <taxon>Pseudomonadota</taxon>
        <taxon>Gammaproteobacteria</taxon>
        <taxon>Cellvibrionales</taxon>
        <taxon>Halieaceae</taxon>
        <taxon>Luminiphilus</taxon>
    </lineage>
</organism>
<evidence type="ECO:0000313" key="2">
    <source>
        <dbReference type="EMBL" id="EED34196.1"/>
    </source>
</evidence>
<dbReference type="eggNOG" id="COG0457">
    <property type="taxonomic scope" value="Bacteria"/>
</dbReference>
<sequence>MTQTASEQLSKAKERLRAGDFAAAYASAEEVRLGDEGNAEGWYLSAVALRLQRSYEEALVRLHELQHRFPNFTLALQERGHLSRDRGEQPHAALDCYLEAVRRNPTLRAAWQSVLRLAVQLGDDVLSARASAQLTELDGMPVPLRRARHALAERDMDRAEVICREYLRANPLDVSAMRLLAAIGVERQVYDDAEYLLESALEVEPDNLEARMEYAGVLFKRHRYQRVASELSRLLTLQPEHLAALLLRGHLRTATGRYTEALQDYRRIEPRLQSDETFQVAIGHALKTVGQSDDAIARYRRAYELRRDFGDAYWSLANLKTYRFTPDEVAAMEEALANPGLRDTDRIHLSFSLGKAHEDAERFEKAFQHYDRGNALRRRQSRFSAEKFENGMRACRDVYAPGLFERLAGSGSANDAPIFIVGLPRSGSTLLEQILSAHSQVEGTKELAHIPGIVHELSRGVGDVAYPDNVVKMAADEFARLGEHYLESAAQQRQTSAPYFIDKMPNNFRHVGLIHLMLPNSKIIDIRRHPTACCFSNYKQFFAEGQEFSYSFEDIGNYYLSYLDIMAHWDAVLPGRVLRVNYEALVGDLEGELRRVLEYCGLPFEESCLEYHAQQRAVRTASSEQVRQPIYHSGLNAWRSFEPFLGDLIRILQPAIEAHHSEVAEN</sequence>
<evidence type="ECO:0000313" key="3">
    <source>
        <dbReference type="Proteomes" id="UP000004699"/>
    </source>
</evidence>
<name>B8KY61_9GAMM</name>
<proteinExistence type="predicted"/>
<dbReference type="AlphaFoldDB" id="B8KY61"/>
<dbReference type="OrthoDB" id="9815894at2"/>
<protein>
    <submittedName>
        <fullName evidence="2">TPR domain protein</fullName>
    </submittedName>
</protein>
<dbReference type="InterPro" id="IPR011990">
    <property type="entry name" value="TPR-like_helical_dom_sf"/>
</dbReference>
<dbReference type="SUPFAM" id="SSF52540">
    <property type="entry name" value="P-loop containing nucleoside triphosphate hydrolases"/>
    <property type="match status" value="1"/>
</dbReference>